<sequence length="440" mass="46552">MTPPDPSSPQYTTAPGSRISDSIPSSFGIPPAMTRSATPRQRRDAVVLALDRSVRHTDVDGHLHITRCILSAATVCPYYGSEIPGAEALGLEPDRLYQVYRDPQALARAAASMAGKPILMQHQPVSAQDHPKEITVGAVGSDIRFESPDLIGSLTVWDHAAIAAIESGQQRAVSAGYRYRALPQSGVQDGTPYSLTMTDITFNHLALVTQPRVTTAIIGDSASAPHRDHAFMTQPTPPQPDPSRPFFGQTENTLAGPNAFSIPLVSSSVTEPVLSSMISLATCPTTFPAGTQPHSGSPTAASASLTQFPPTPQPSGALSISTAGTSTSTTPAPTTMDAALTQAVQQAEAEVIRRMDALHAARAAVRPFVGDVTMDSATAVYGFALREQGVDLTGLPEEAYKPLFQQVARLKFHTSPLGMDAEKTTSFRDTFGLGRITVKA</sequence>
<feature type="compositionally biased region" description="Polar residues" evidence="1">
    <location>
        <begin position="8"/>
        <end position="25"/>
    </location>
</feature>
<accession>A0A4Y3TMY7</accession>
<gene>
    <name evidence="2" type="ORF">AOR01nite_06520</name>
</gene>
<dbReference type="RefSeq" id="WP_052944582.1">
    <property type="nucleotide sequence ID" value="NZ_BJMU01000002.1"/>
</dbReference>
<evidence type="ECO:0000313" key="3">
    <source>
        <dbReference type="Proteomes" id="UP000317617"/>
    </source>
</evidence>
<dbReference type="Pfam" id="PF09979">
    <property type="entry name" value="DUF2213"/>
    <property type="match status" value="1"/>
</dbReference>
<name>A0A4Y3TMY7_9PROT</name>
<comment type="caution">
    <text evidence="2">The sequence shown here is derived from an EMBL/GenBank/DDBJ whole genome shotgun (WGS) entry which is preliminary data.</text>
</comment>
<evidence type="ECO:0008006" key="4">
    <source>
        <dbReference type="Google" id="ProtNLM"/>
    </source>
</evidence>
<dbReference type="AlphaFoldDB" id="A0A4Y3TMY7"/>
<feature type="compositionally biased region" description="Low complexity" evidence="1">
    <location>
        <begin position="315"/>
        <end position="331"/>
    </location>
</feature>
<organism evidence="2 3">
    <name type="scientific">Acetobacter orleanensis</name>
    <dbReference type="NCBI Taxonomy" id="104099"/>
    <lineage>
        <taxon>Bacteria</taxon>
        <taxon>Pseudomonadati</taxon>
        <taxon>Pseudomonadota</taxon>
        <taxon>Alphaproteobacteria</taxon>
        <taxon>Acetobacterales</taxon>
        <taxon>Acetobacteraceae</taxon>
        <taxon>Acetobacter</taxon>
    </lineage>
</organism>
<feature type="compositionally biased region" description="Polar residues" evidence="1">
    <location>
        <begin position="289"/>
        <end position="308"/>
    </location>
</feature>
<protein>
    <recommendedName>
        <fullName evidence="4">DUF2213 domain-containing protein</fullName>
    </recommendedName>
</protein>
<dbReference type="EMBL" id="BJMU01000002">
    <property type="protein sequence ID" value="GEB82175.1"/>
    <property type="molecule type" value="Genomic_DNA"/>
</dbReference>
<keyword evidence="3" id="KW-1185">Reference proteome</keyword>
<reference evidence="2 3" key="1">
    <citation type="submission" date="2019-06" db="EMBL/GenBank/DDBJ databases">
        <title>Whole genome shotgun sequence of Acetobacter orleanensis NBRC 13752.</title>
        <authorList>
            <person name="Hosoyama A."/>
            <person name="Uohara A."/>
            <person name="Ohji S."/>
            <person name="Ichikawa N."/>
        </authorList>
    </citation>
    <scope>NUCLEOTIDE SEQUENCE [LARGE SCALE GENOMIC DNA]</scope>
    <source>
        <strain evidence="2 3">NBRC 13752</strain>
    </source>
</reference>
<feature type="region of interest" description="Disordered" evidence="1">
    <location>
        <begin position="289"/>
        <end position="331"/>
    </location>
</feature>
<dbReference type="InterPro" id="IPR016913">
    <property type="entry name" value="UCP029215"/>
</dbReference>
<proteinExistence type="predicted"/>
<dbReference type="Proteomes" id="UP000317617">
    <property type="component" value="Unassembled WGS sequence"/>
</dbReference>
<evidence type="ECO:0000313" key="2">
    <source>
        <dbReference type="EMBL" id="GEB82175.1"/>
    </source>
</evidence>
<evidence type="ECO:0000256" key="1">
    <source>
        <dbReference type="SAM" id="MobiDB-lite"/>
    </source>
</evidence>
<feature type="region of interest" description="Disordered" evidence="1">
    <location>
        <begin position="1"/>
        <end position="42"/>
    </location>
</feature>